<evidence type="ECO:0000259" key="15">
    <source>
        <dbReference type="SMART" id="SM01060"/>
    </source>
</evidence>
<dbReference type="PIRSF" id="PIRSF038928">
    <property type="entry name" value="Catalase_clade1-3"/>
    <property type="match status" value="1"/>
</dbReference>
<keyword evidence="6 14" id="KW-0349">Heme</keyword>
<evidence type="ECO:0000256" key="13">
    <source>
        <dbReference type="PIRSR" id="PIRSR038928-1"/>
    </source>
</evidence>
<dbReference type="Proteomes" id="UP000708148">
    <property type="component" value="Unassembled WGS sequence"/>
</dbReference>
<evidence type="ECO:0000256" key="4">
    <source>
        <dbReference type="ARBA" id="ARBA00012314"/>
    </source>
</evidence>
<dbReference type="GO" id="GO:0004096">
    <property type="term" value="F:catalase activity"/>
    <property type="evidence" value="ECO:0007669"/>
    <property type="project" value="UniProtKB-EC"/>
</dbReference>
<dbReference type="SUPFAM" id="SSF56634">
    <property type="entry name" value="Heme-dependent catalase-like"/>
    <property type="match status" value="1"/>
</dbReference>
<evidence type="ECO:0000256" key="7">
    <source>
        <dbReference type="ARBA" id="ARBA00022723"/>
    </source>
</evidence>
<evidence type="ECO:0000313" key="16">
    <source>
        <dbReference type="EMBL" id="CAD7694754.1"/>
    </source>
</evidence>
<dbReference type="GO" id="GO:0042542">
    <property type="term" value="P:response to hydrogen peroxide"/>
    <property type="evidence" value="ECO:0007669"/>
    <property type="project" value="TreeGrafter"/>
</dbReference>
<dbReference type="GO" id="GO:0042744">
    <property type="term" value="P:hydrogen peroxide catabolic process"/>
    <property type="evidence" value="ECO:0007669"/>
    <property type="project" value="UniProtKB-KW"/>
</dbReference>
<name>A0A8S1IMZ3_9CHLO</name>
<dbReference type="AlphaFoldDB" id="A0A8S1IMZ3"/>
<dbReference type="SMART" id="SM01060">
    <property type="entry name" value="Catalase"/>
    <property type="match status" value="1"/>
</dbReference>
<comment type="catalytic activity">
    <reaction evidence="12">
        <text>2 H2O2 = O2 + 2 H2O</text>
        <dbReference type="Rhea" id="RHEA:20309"/>
        <dbReference type="ChEBI" id="CHEBI:15377"/>
        <dbReference type="ChEBI" id="CHEBI:15379"/>
        <dbReference type="ChEBI" id="CHEBI:16240"/>
        <dbReference type="EC" id="1.11.1.6"/>
    </reaction>
</comment>
<evidence type="ECO:0000256" key="5">
    <source>
        <dbReference type="ARBA" id="ARBA00022559"/>
    </source>
</evidence>
<keyword evidence="7 14" id="KW-0479">Metal-binding</keyword>
<comment type="cofactor">
    <cofactor evidence="1 14">
        <name>heme</name>
        <dbReference type="ChEBI" id="CHEBI:30413"/>
    </cofactor>
</comment>
<evidence type="ECO:0000256" key="8">
    <source>
        <dbReference type="ARBA" id="ARBA00023002"/>
    </source>
</evidence>
<dbReference type="OrthoDB" id="6880011at2759"/>
<dbReference type="Gene3D" id="2.40.180.10">
    <property type="entry name" value="Catalase core domain"/>
    <property type="match status" value="1"/>
</dbReference>
<comment type="similarity">
    <text evidence="3">Belongs to the catalase family.</text>
</comment>
<dbReference type="CDD" id="cd08154">
    <property type="entry name" value="catalase_clade_1"/>
    <property type="match status" value="1"/>
</dbReference>
<comment type="caution">
    <text evidence="16">The sequence shown here is derived from an EMBL/GenBank/DDBJ whole genome shotgun (WGS) entry which is preliminary data.</text>
</comment>
<dbReference type="GO" id="GO:0005777">
    <property type="term" value="C:peroxisome"/>
    <property type="evidence" value="ECO:0007669"/>
    <property type="project" value="UniProtKB-SubCell"/>
</dbReference>
<evidence type="ECO:0000256" key="10">
    <source>
        <dbReference type="ARBA" id="ARBA00023140"/>
    </source>
</evidence>
<dbReference type="PANTHER" id="PTHR11465">
    <property type="entry name" value="CATALASE"/>
    <property type="match status" value="1"/>
</dbReference>
<feature type="active site" evidence="13">
    <location>
        <position position="177"/>
    </location>
</feature>
<dbReference type="EC" id="1.11.1.6" evidence="4"/>
<proteinExistence type="inferred from homology"/>
<evidence type="ECO:0000256" key="1">
    <source>
        <dbReference type="ARBA" id="ARBA00001971"/>
    </source>
</evidence>
<dbReference type="GO" id="GO:0020037">
    <property type="term" value="F:heme binding"/>
    <property type="evidence" value="ECO:0007669"/>
    <property type="project" value="InterPro"/>
</dbReference>
<gene>
    <name evidence="16" type="ORF">OSTQU699_LOCUS117</name>
</gene>
<evidence type="ECO:0000256" key="12">
    <source>
        <dbReference type="ARBA" id="ARBA00049254"/>
    </source>
</evidence>
<evidence type="ECO:0000256" key="3">
    <source>
        <dbReference type="ARBA" id="ARBA00005329"/>
    </source>
</evidence>
<dbReference type="InterPro" id="IPR018028">
    <property type="entry name" value="Catalase"/>
</dbReference>
<keyword evidence="8" id="KW-0560">Oxidoreductase</keyword>
<dbReference type="FunFam" id="2.40.180.10:FF:000002">
    <property type="entry name" value="Catalase"/>
    <property type="match status" value="1"/>
</dbReference>
<dbReference type="InterPro" id="IPR002226">
    <property type="entry name" value="Catalase_haem_BS"/>
</dbReference>
<keyword evidence="5" id="KW-0575">Peroxidase</keyword>
<evidence type="ECO:0000256" key="14">
    <source>
        <dbReference type="PIRSR" id="PIRSR038928-2"/>
    </source>
</evidence>
<dbReference type="InterPro" id="IPR011614">
    <property type="entry name" value="Catalase_core"/>
</dbReference>
<sequence length="535" mass="60588">MRRRLLANRVCAPRPNARAAGAPQPPQPPCVALISRSPSYSFCLSWQFSGVVADQWTTNSGLPVYNNDDSLTVNLRGPVLLEDYHLQEKLAHLNRERIPERLVHAVGASAKGYFEVTKDVSNFTFADFLSEPGKKTDVIVRFSTAVPSRGGAETVRDPRGFAVKFYTNEGNYDLVGNNMPVFFIRDGMKFADMVHAFKPNPVTNLIDNWRFVDFFSHHPESLHMFTHVLDDIGIPKDYRHMNGFGVHTFKWINREGKERLVKYHWKSSQGVESLLDEEAQAMGGKDSLHATRDLISSIAKGDFPEWVLHVQLMDPSSIASLDFDPLDATKTWPEDQFPLLEVGRMVLNKNINNFFNENEQLAFSPALVVPGITYSDDKLLQSRIFAYTDTQRYRVGPNYLSLPVNAPKSGILNNQMVDGILNFVNKPNEEVNYFPSKISGALLAERYPISGESICGKRMQQVIRKESNFAQPGELYRSWDADRQERFAERISKEMLLQPGVTEVLQKIWVHYWGEVDVGLGNKLMKKMDDAGVPL</sequence>
<protein>
    <recommendedName>
        <fullName evidence="4">catalase</fullName>
        <ecNumber evidence="4">1.11.1.6</ecNumber>
    </recommendedName>
</protein>
<dbReference type="PROSITE" id="PS51402">
    <property type="entry name" value="CATALASE_3"/>
    <property type="match status" value="1"/>
</dbReference>
<reference evidence="16" key="1">
    <citation type="submission" date="2020-12" db="EMBL/GenBank/DDBJ databases">
        <authorList>
            <person name="Iha C."/>
        </authorList>
    </citation>
    <scope>NUCLEOTIDE SEQUENCE</scope>
</reference>
<dbReference type="PROSITE" id="PS00437">
    <property type="entry name" value="CATALASE_1"/>
    <property type="match status" value="1"/>
</dbReference>
<feature type="binding site" description="axial binding residue" evidence="14">
    <location>
        <position position="387"/>
    </location>
    <ligand>
        <name>heme</name>
        <dbReference type="ChEBI" id="CHEBI:30413"/>
    </ligand>
    <ligandPart>
        <name>Fe</name>
        <dbReference type="ChEBI" id="CHEBI:18248"/>
    </ligandPart>
</feature>
<evidence type="ECO:0000256" key="9">
    <source>
        <dbReference type="ARBA" id="ARBA00023004"/>
    </source>
</evidence>
<evidence type="ECO:0000256" key="2">
    <source>
        <dbReference type="ARBA" id="ARBA00004275"/>
    </source>
</evidence>
<dbReference type="InterPro" id="IPR020835">
    <property type="entry name" value="Catalase_sf"/>
</dbReference>
<evidence type="ECO:0000313" key="17">
    <source>
        <dbReference type="Proteomes" id="UP000708148"/>
    </source>
</evidence>
<comment type="subcellular location">
    <subcellularLocation>
        <location evidence="2">Peroxisome</location>
    </subcellularLocation>
</comment>
<dbReference type="InterPro" id="IPR010582">
    <property type="entry name" value="Catalase_immune_responsive"/>
</dbReference>
<feature type="domain" description="Catalase core" evidence="15">
    <location>
        <begin position="57"/>
        <end position="442"/>
    </location>
</feature>
<feature type="active site" evidence="13">
    <location>
        <position position="104"/>
    </location>
</feature>
<dbReference type="Pfam" id="PF06628">
    <property type="entry name" value="Catalase-rel"/>
    <property type="match status" value="1"/>
</dbReference>
<dbReference type="EMBL" id="CAJHUC010000155">
    <property type="protein sequence ID" value="CAD7694754.1"/>
    <property type="molecule type" value="Genomic_DNA"/>
</dbReference>
<dbReference type="PANTHER" id="PTHR11465:SF23">
    <property type="entry name" value="CATALASE-2"/>
    <property type="match status" value="1"/>
</dbReference>
<evidence type="ECO:0000256" key="6">
    <source>
        <dbReference type="ARBA" id="ARBA00022617"/>
    </source>
</evidence>
<dbReference type="Pfam" id="PF00199">
    <property type="entry name" value="Catalase"/>
    <property type="match status" value="1"/>
</dbReference>
<dbReference type="PRINTS" id="PR00067">
    <property type="entry name" value="CATALASE"/>
</dbReference>
<evidence type="ECO:0000256" key="11">
    <source>
        <dbReference type="ARBA" id="ARBA00023324"/>
    </source>
</evidence>
<organism evidence="16 17">
    <name type="scientific">Ostreobium quekettii</name>
    <dbReference type="NCBI Taxonomy" id="121088"/>
    <lineage>
        <taxon>Eukaryota</taxon>
        <taxon>Viridiplantae</taxon>
        <taxon>Chlorophyta</taxon>
        <taxon>core chlorophytes</taxon>
        <taxon>Ulvophyceae</taxon>
        <taxon>TCBD clade</taxon>
        <taxon>Bryopsidales</taxon>
        <taxon>Ostreobineae</taxon>
        <taxon>Ostreobiaceae</taxon>
        <taxon>Ostreobium</taxon>
    </lineage>
</organism>
<dbReference type="InterPro" id="IPR024711">
    <property type="entry name" value="Catalase_clade1/3"/>
</dbReference>
<dbReference type="GO" id="GO:0046872">
    <property type="term" value="F:metal ion binding"/>
    <property type="evidence" value="ECO:0007669"/>
    <property type="project" value="UniProtKB-KW"/>
</dbReference>
<accession>A0A8S1IMZ3</accession>
<keyword evidence="9 14" id="KW-0408">Iron</keyword>
<keyword evidence="10" id="KW-0576">Peroxisome</keyword>
<keyword evidence="11" id="KW-0376">Hydrogen peroxide</keyword>
<keyword evidence="17" id="KW-1185">Reference proteome</keyword>